<feature type="region of interest" description="Disordered" evidence="1">
    <location>
        <begin position="25"/>
        <end position="55"/>
    </location>
</feature>
<proteinExistence type="predicted"/>
<keyword evidence="2" id="KW-0812">Transmembrane</keyword>
<sequence length="78" mass="7778">MESKIVLFALLLALFQFTHVLAAESDSSESASASDSAEESGSASEGSDATGDDSGAASYVASVASIGALVAFSNAMRL</sequence>
<protein>
    <submittedName>
        <fullName evidence="4">Uncharacterized protein</fullName>
    </submittedName>
</protein>
<name>A0A9W8AYG7_9FUNG</name>
<gene>
    <name evidence="4" type="ORF">H4R34_004663</name>
</gene>
<comment type="caution">
    <text evidence="4">The sequence shown here is derived from an EMBL/GenBank/DDBJ whole genome shotgun (WGS) entry which is preliminary data.</text>
</comment>
<evidence type="ECO:0000256" key="1">
    <source>
        <dbReference type="SAM" id="MobiDB-lite"/>
    </source>
</evidence>
<dbReference type="EMBL" id="JANBQB010000633">
    <property type="protein sequence ID" value="KAJ1974587.1"/>
    <property type="molecule type" value="Genomic_DNA"/>
</dbReference>
<organism evidence="4 5">
    <name type="scientific">Dimargaris verticillata</name>
    <dbReference type="NCBI Taxonomy" id="2761393"/>
    <lineage>
        <taxon>Eukaryota</taxon>
        <taxon>Fungi</taxon>
        <taxon>Fungi incertae sedis</taxon>
        <taxon>Zoopagomycota</taxon>
        <taxon>Kickxellomycotina</taxon>
        <taxon>Dimargaritomycetes</taxon>
        <taxon>Dimargaritales</taxon>
        <taxon>Dimargaritaceae</taxon>
        <taxon>Dimargaris</taxon>
    </lineage>
</organism>
<keyword evidence="5" id="KW-1185">Reference proteome</keyword>
<evidence type="ECO:0000313" key="4">
    <source>
        <dbReference type="EMBL" id="KAJ1974587.1"/>
    </source>
</evidence>
<evidence type="ECO:0000256" key="3">
    <source>
        <dbReference type="SAM" id="SignalP"/>
    </source>
</evidence>
<feature type="transmembrane region" description="Helical" evidence="2">
    <location>
        <begin position="56"/>
        <end position="76"/>
    </location>
</feature>
<dbReference type="AlphaFoldDB" id="A0A9W8AYG7"/>
<keyword evidence="2" id="KW-1133">Transmembrane helix</keyword>
<feature type="signal peptide" evidence="3">
    <location>
        <begin position="1"/>
        <end position="22"/>
    </location>
</feature>
<evidence type="ECO:0000313" key="5">
    <source>
        <dbReference type="Proteomes" id="UP001151582"/>
    </source>
</evidence>
<evidence type="ECO:0000256" key="2">
    <source>
        <dbReference type="SAM" id="Phobius"/>
    </source>
</evidence>
<reference evidence="4" key="1">
    <citation type="submission" date="2022-07" db="EMBL/GenBank/DDBJ databases">
        <title>Phylogenomic reconstructions and comparative analyses of Kickxellomycotina fungi.</title>
        <authorList>
            <person name="Reynolds N.K."/>
            <person name="Stajich J.E."/>
            <person name="Barry K."/>
            <person name="Grigoriev I.V."/>
            <person name="Crous P."/>
            <person name="Smith M.E."/>
        </authorList>
    </citation>
    <scope>NUCLEOTIDE SEQUENCE</scope>
    <source>
        <strain evidence="4">RSA 567</strain>
    </source>
</reference>
<keyword evidence="3" id="KW-0732">Signal</keyword>
<accession>A0A9W8AYG7</accession>
<dbReference type="Proteomes" id="UP001151582">
    <property type="component" value="Unassembled WGS sequence"/>
</dbReference>
<feature type="chain" id="PRO_5040837768" evidence="3">
    <location>
        <begin position="23"/>
        <end position="78"/>
    </location>
</feature>
<keyword evidence="2" id="KW-0472">Membrane</keyword>